<protein>
    <recommendedName>
        <fullName evidence="4">DUF2059 domain-containing protein</fullName>
    </recommendedName>
</protein>
<reference evidence="2 3" key="1">
    <citation type="journal article" date="2013" name="Genome Announc.">
        <title>Genome Sequence of the Polycyclic Aromatic Hydrocarbon-Degrading Bacterium Strain Marinobacter nanhaiticus D15-8WT.</title>
        <authorList>
            <person name="Cui Z."/>
            <person name="Gao W."/>
            <person name="Li Q."/>
            <person name="Xu G."/>
            <person name="Zheng L."/>
        </authorList>
    </citation>
    <scope>NUCLEOTIDE SEQUENCE [LARGE SCALE GENOMIC DNA]</scope>
    <source>
        <strain evidence="2 3">D15-8W</strain>
    </source>
</reference>
<evidence type="ECO:0008006" key="4">
    <source>
        <dbReference type="Google" id="ProtNLM"/>
    </source>
</evidence>
<name>N6W5M9_9GAMM</name>
<dbReference type="PATRIC" id="fig|626887.3.peg.1846"/>
<dbReference type="EMBL" id="APLQ01000011">
    <property type="protein sequence ID" value="ENO15519.1"/>
    <property type="molecule type" value="Genomic_DNA"/>
</dbReference>
<proteinExistence type="predicted"/>
<feature type="chain" id="PRO_5004127110" description="DUF2059 domain-containing protein" evidence="1">
    <location>
        <begin position="20"/>
        <end position="182"/>
    </location>
</feature>
<evidence type="ECO:0000313" key="3">
    <source>
        <dbReference type="Proteomes" id="UP000013165"/>
    </source>
</evidence>
<feature type="signal peptide" evidence="1">
    <location>
        <begin position="1"/>
        <end position="19"/>
    </location>
</feature>
<dbReference type="AlphaFoldDB" id="N6W5M9"/>
<comment type="caution">
    <text evidence="2">The sequence shown here is derived from an EMBL/GenBank/DDBJ whole genome shotgun (WGS) entry which is preliminary data.</text>
</comment>
<sequence length="182" mass="20367">MGRWLAGLGLAMMAVLAQADAPLTDERLENLLGAMDELQPVMEQVGQRLATLPPEEQPPRLDPRAEDFDPEAMAEGMSEALDEVDAYADVQRVAENNGFDSVEELLEVQARVMMGFMAATQEAMMKNPNVPEQAREKMNQQFGNIAEKVSENDREVLQRNQQKIMEFMQAQQQKQMQAPGSN</sequence>
<keyword evidence="1" id="KW-0732">Signal</keyword>
<organism evidence="2 3">
    <name type="scientific">Marinobacter nanhaiticus D15-8W</name>
    <dbReference type="NCBI Taxonomy" id="626887"/>
    <lineage>
        <taxon>Bacteria</taxon>
        <taxon>Pseudomonadati</taxon>
        <taxon>Pseudomonadota</taxon>
        <taxon>Gammaproteobacteria</taxon>
        <taxon>Pseudomonadales</taxon>
        <taxon>Marinobacteraceae</taxon>
        <taxon>Marinobacter</taxon>
    </lineage>
</organism>
<gene>
    <name evidence="2" type="ORF">J057_09211</name>
</gene>
<dbReference type="Proteomes" id="UP000013165">
    <property type="component" value="Unassembled WGS sequence"/>
</dbReference>
<evidence type="ECO:0000256" key="1">
    <source>
        <dbReference type="SAM" id="SignalP"/>
    </source>
</evidence>
<evidence type="ECO:0000313" key="2">
    <source>
        <dbReference type="EMBL" id="ENO15519.1"/>
    </source>
</evidence>
<keyword evidence="3" id="KW-1185">Reference proteome</keyword>
<dbReference type="STRING" id="626887.J057_09211"/>
<dbReference type="HOGENOM" id="CLU_1480373_0_0_6"/>
<accession>N6W5M9</accession>